<organism evidence="2 3">
    <name type="scientific">Pikeienuella piscinae</name>
    <dbReference type="NCBI Taxonomy" id="2748098"/>
    <lineage>
        <taxon>Bacteria</taxon>
        <taxon>Pseudomonadati</taxon>
        <taxon>Pseudomonadota</taxon>
        <taxon>Alphaproteobacteria</taxon>
        <taxon>Rhodobacterales</taxon>
        <taxon>Paracoccaceae</taxon>
        <taxon>Pikeienuella</taxon>
    </lineage>
</organism>
<evidence type="ECO:0000313" key="3">
    <source>
        <dbReference type="Proteomes" id="UP000503336"/>
    </source>
</evidence>
<dbReference type="Proteomes" id="UP000503336">
    <property type="component" value="Chromosome"/>
</dbReference>
<evidence type="ECO:0000259" key="1">
    <source>
        <dbReference type="Pfam" id="PF01979"/>
    </source>
</evidence>
<keyword evidence="2" id="KW-0378">Hydrolase</keyword>
<protein>
    <submittedName>
        <fullName evidence="2">Amidohydrolase family protein</fullName>
    </submittedName>
</protein>
<name>A0A7L5BZS3_9RHOB</name>
<dbReference type="InterPro" id="IPR011059">
    <property type="entry name" value="Metal-dep_hydrolase_composite"/>
</dbReference>
<dbReference type="PANTHER" id="PTHR43135:SF3">
    <property type="entry name" value="ALPHA-D-RIBOSE 1-METHYLPHOSPHONATE 5-TRIPHOSPHATE DIPHOSPHATASE"/>
    <property type="match status" value="1"/>
</dbReference>
<dbReference type="EMBL" id="CP049056">
    <property type="protein sequence ID" value="QIE55099.1"/>
    <property type="molecule type" value="Genomic_DNA"/>
</dbReference>
<dbReference type="SUPFAM" id="SSF51338">
    <property type="entry name" value="Composite domain of metallo-dependent hydrolases"/>
    <property type="match status" value="1"/>
</dbReference>
<dbReference type="InterPro" id="IPR032466">
    <property type="entry name" value="Metal_Hydrolase"/>
</dbReference>
<feature type="domain" description="Amidohydrolase-related" evidence="1">
    <location>
        <begin position="52"/>
        <end position="408"/>
    </location>
</feature>
<dbReference type="GO" id="GO:0016810">
    <property type="term" value="F:hydrolase activity, acting on carbon-nitrogen (but not peptide) bonds"/>
    <property type="evidence" value="ECO:0007669"/>
    <property type="project" value="InterPro"/>
</dbReference>
<dbReference type="SUPFAM" id="SSF51556">
    <property type="entry name" value="Metallo-dependent hydrolases"/>
    <property type="match status" value="1"/>
</dbReference>
<keyword evidence="3" id="KW-1185">Reference proteome</keyword>
<accession>A0A7L5BZS3</accession>
<dbReference type="InterPro" id="IPR051781">
    <property type="entry name" value="Metallo-dep_Hydrolase"/>
</dbReference>
<gene>
    <name evidence="2" type="ORF">G5B40_06300</name>
</gene>
<dbReference type="Gene3D" id="3.20.20.140">
    <property type="entry name" value="Metal-dependent hydrolases"/>
    <property type="match status" value="1"/>
</dbReference>
<dbReference type="AlphaFoldDB" id="A0A7L5BZS3"/>
<sequence length="419" mass="43978">MTIILKGGKIIDGTGAAAVTGDVVIDGERIVSVGSSGPQDPDARVVDVAGKTVMPGLVDPHVHITYGETLHEPRSWISFATVMSEQESGFFALTDKAGRDVASGAYSCRKTLCAGFTTVRDVGVSAGGSDIVLREAVRNGYLPGPRILACGGGIAMTGGHGWDAGVIEADGVDALRTVTRRQLKAGADVIKIFATRAGGGEWSGGPEFSIEEMRVICDEARQRGKHVAAHAVGAEGIKRAVLAGVNTIEHGCLIDEEAAELMVEHDAWLISTLYPFDRQATRAKELGYSEHIVASSAEIMDVYPENLRMAARKGVKIALGSDCGIPDLTPHGENALEIVLYHRLVGVSAIEAIHMATGAAAEAIRFGDAIGTLEPGKYADVIVVDGDVEADLSILLDSGNIRHVYQSGSQSVENGRLTA</sequence>
<proteinExistence type="predicted"/>
<dbReference type="Pfam" id="PF01979">
    <property type="entry name" value="Amidohydro_1"/>
    <property type="match status" value="1"/>
</dbReference>
<dbReference type="InterPro" id="IPR006680">
    <property type="entry name" value="Amidohydro-rel"/>
</dbReference>
<dbReference type="CDD" id="cd01299">
    <property type="entry name" value="Met_dep_hydrolase_A"/>
    <property type="match status" value="1"/>
</dbReference>
<reference evidence="2 3" key="1">
    <citation type="submission" date="2020-02" db="EMBL/GenBank/DDBJ databases">
        <title>complete genome sequence of Rhodobacteraceae bacterium.</title>
        <authorList>
            <person name="Park J."/>
            <person name="Kim Y.-S."/>
            <person name="Kim K.-H."/>
        </authorList>
    </citation>
    <scope>NUCLEOTIDE SEQUENCE [LARGE SCALE GENOMIC DNA]</scope>
    <source>
        <strain evidence="2 3">RR4-56</strain>
    </source>
</reference>
<dbReference type="RefSeq" id="WP_165096438.1">
    <property type="nucleotide sequence ID" value="NZ_CP049056.1"/>
</dbReference>
<evidence type="ECO:0000313" key="2">
    <source>
        <dbReference type="EMBL" id="QIE55099.1"/>
    </source>
</evidence>
<dbReference type="PANTHER" id="PTHR43135">
    <property type="entry name" value="ALPHA-D-RIBOSE 1-METHYLPHOSPHONATE 5-TRIPHOSPHATE DIPHOSPHATASE"/>
    <property type="match status" value="1"/>
</dbReference>
<dbReference type="Gene3D" id="2.30.40.10">
    <property type="entry name" value="Urease, subunit C, domain 1"/>
    <property type="match status" value="1"/>
</dbReference>
<dbReference type="KEGG" id="hdh:G5B40_06300"/>
<dbReference type="InterPro" id="IPR057744">
    <property type="entry name" value="OTAase-like"/>
</dbReference>